<accession>A0ACC0PJC8</accession>
<evidence type="ECO:0000313" key="2">
    <source>
        <dbReference type="Proteomes" id="UP001062846"/>
    </source>
</evidence>
<reference evidence="1" key="1">
    <citation type="submission" date="2022-02" db="EMBL/GenBank/DDBJ databases">
        <title>Plant Genome Project.</title>
        <authorList>
            <person name="Zhang R.-G."/>
        </authorList>
    </citation>
    <scope>NUCLEOTIDE SEQUENCE</scope>
    <source>
        <strain evidence="1">AT1</strain>
    </source>
</reference>
<organism evidence="1 2">
    <name type="scientific">Rhododendron molle</name>
    <name type="common">Chinese azalea</name>
    <name type="synonym">Azalea mollis</name>
    <dbReference type="NCBI Taxonomy" id="49168"/>
    <lineage>
        <taxon>Eukaryota</taxon>
        <taxon>Viridiplantae</taxon>
        <taxon>Streptophyta</taxon>
        <taxon>Embryophyta</taxon>
        <taxon>Tracheophyta</taxon>
        <taxon>Spermatophyta</taxon>
        <taxon>Magnoliopsida</taxon>
        <taxon>eudicotyledons</taxon>
        <taxon>Gunneridae</taxon>
        <taxon>Pentapetalae</taxon>
        <taxon>asterids</taxon>
        <taxon>Ericales</taxon>
        <taxon>Ericaceae</taxon>
        <taxon>Ericoideae</taxon>
        <taxon>Rhodoreae</taxon>
        <taxon>Rhododendron</taxon>
    </lineage>
</organism>
<keyword evidence="2" id="KW-1185">Reference proteome</keyword>
<evidence type="ECO:0000313" key="1">
    <source>
        <dbReference type="EMBL" id="KAI8564608.1"/>
    </source>
</evidence>
<dbReference type="EMBL" id="CM046390">
    <property type="protein sequence ID" value="KAI8564608.1"/>
    <property type="molecule type" value="Genomic_DNA"/>
</dbReference>
<name>A0ACC0PJC8_RHOML</name>
<sequence>MPPRERTSTDHVTIGDAEKFLNMVKTTVSPEEYRIFMSLILETKDERTDIEIVLTKVMELFRLHGELLGEFNWFLARVYKIVPLKMPGRFQIRRSVLSTSCKRQNSRRLWMKRVIER</sequence>
<gene>
    <name evidence="1" type="ORF">RHMOL_Rhmol03G0193800</name>
</gene>
<comment type="caution">
    <text evidence="1">The sequence shown here is derived from an EMBL/GenBank/DDBJ whole genome shotgun (WGS) entry which is preliminary data.</text>
</comment>
<protein>
    <submittedName>
        <fullName evidence="1">Uncharacterized protein</fullName>
    </submittedName>
</protein>
<proteinExistence type="predicted"/>
<dbReference type="Proteomes" id="UP001062846">
    <property type="component" value="Chromosome 3"/>
</dbReference>